<feature type="transmembrane region" description="Helical" evidence="1">
    <location>
        <begin position="79"/>
        <end position="102"/>
    </location>
</feature>
<keyword evidence="1" id="KW-1133">Transmembrane helix</keyword>
<dbReference type="AlphaFoldDB" id="A0A5B7JD57"/>
<dbReference type="EMBL" id="VSRR010097446">
    <property type="protein sequence ID" value="MPC94142.1"/>
    <property type="molecule type" value="Genomic_DNA"/>
</dbReference>
<gene>
    <name evidence="2" type="ORF">E2C01_089295</name>
</gene>
<evidence type="ECO:0000313" key="3">
    <source>
        <dbReference type="Proteomes" id="UP000324222"/>
    </source>
</evidence>
<accession>A0A5B7JD57</accession>
<sequence>MDWVANGLASTLLPPYLHPRSRVYSSAPADELCVRQVTSFHQLYVFFGGLFAAGFCESVSTRQDHIVREDLRCLVLGRVAVGVPATFCFCGVFVVLIVYFNFQVFSNSLDLRLSRISSYIVSSGCCHAPPLARYRTFNLGLTVLLFGCLSDSLLFVYLSNGLLCIFV</sequence>
<organism evidence="2 3">
    <name type="scientific">Portunus trituberculatus</name>
    <name type="common">Swimming crab</name>
    <name type="synonym">Neptunus trituberculatus</name>
    <dbReference type="NCBI Taxonomy" id="210409"/>
    <lineage>
        <taxon>Eukaryota</taxon>
        <taxon>Metazoa</taxon>
        <taxon>Ecdysozoa</taxon>
        <taxon>Arthropoda</taxon>
        <taxon>Crustacea</taxon>
        <taxon>Multicrustacea</taxon>
        <taxon>Malacostraca</taxon>
        <taxon>Eumalacostraca</taxon>
        <taxon>Eucarida</taxon>
        <taxon>Decapoda</taxon>
        <taxon>Pleocyemata</taxon>
        <taxon>Brachyura</taxon>
        <taxon>Eubrachyura</taxon>
        <taxon>Portunoidea</taxon>
        <taxon>Portunidae</taxon>
        <taxon>Portuninae</taxon>
        <taxon>Portunus</taxon>
    </lineage>
</organism>
<reference evidence="2 3" key="1">
    <citation type="submission" date="2019-05" db="EMBL/GenBank/DDBJ databases">
        <title>Another draft genome of Portunus trituberculatus and its Hox gene families provides insights of decapod evolution.</title>
        <authorList>
            <person name="Jeong J.-H."/>
            <person name="Song I."/>
            <person name="Kim S."/>
            <person name="Choi T."/>
            <person name="Kim D."/>
            <person name="Ryu S."/>
            <person name="Kim W."/>
        </authorList>
    </citation>
    <scope>NUCLEOTIDE SEQUENCE [LARGE SCALE GENOMIC DNA]</scope>
    <source>
        <tissue evidence="2">Muscle</tissue>
    </source>
</reference>
<evidence type="ECO:0000256" key="1">
    <source>
        <dbReference type="SAM" id="Phobius"/>
    </source>
</evidence>
<proteinExistence type="predicted"/>
<name>A0A5B7JD57_PORTR</name>
<feature type="transmembrane region" description="Helical" evidence="1">
    <location>
        <begin position="139"/>
        <end position="166"/>
    </location>
</feature>
<comment type="caution">
    <text evidence="2">The sequence shown here is derived from an EMBL/GenBank/DDBJ whole genome shotgun (WGS) entry which is preliminary data.</text>
</comment>
<dbReference type="Proteomes" id="UP000324222">
    <property type="component" value="Unassembled WGS sequence"/>
</dbReference>
<keyword evidence="3" id="KW-1185">Reference proteome</keyword>
<keyword evidence="1" id="KW-0472">Membrane</keyword>
<feature type="transmembrane region" description="Helical" evidence="1">
    <location>
        <begin position="41"/>
        <end position="59"/>
    </location>
</feature>
<keyword evidence="1" id="KW-0812">Transmembrane</keyword>
<protein>
    <submittedName>
        <fullName evidence="2">Uncharacterized protein</fullName>
    </submittedName>
</protein>
<evidence type="ECO:0000313" key="2">
    <source>
        <dbReference type="EMBL" id="MPC94142.1"/>
    </source>
</evidence>